<organism evidence="4 5">
    <name type="scientific">Paenibacillus chartarius</name>
    <dbReference type="NCBI Taxonomy" id="747481"/>
    <lineage>
        <taxon>Bacteria</taxon>
        <taxon>Bacillati</taxon>
        <taxon>Bacillota</taxon>
        <taxon>Bacilli</taxon>
        <taxon>Bacillales</taxon>
        <taxon>Paenibacillaceae</taxon>
        <taxon>Paenibacillus</taxon>
    </lineage>
</organism>
<feature type="domain" description="Phospholipase/carboxylesterase/thioesterase" evidence="3">
    <location>
        <begin position="27"/>
        <end position="200"/>
    </location>
</feature>
<comment type="caution">
    <text evidence="4">The sequence shown here is derived from an EMBL/GenBank/DDBJ whole genome shotgun (WGS) entry which is preliminary data.</text>
</comment>
<protein>
    <submittedName>
        <fullName evidence="4">Alpha/beta hydrolase</fullName>
    </submittedName>
</protein>
<evidence type="ECO:0000313" key="5">
    <source>
        <dbReference type="Proteomes" id="UP001589776"/>
    </source>
</evidence>
<dbReference type="PANTHER" id="PTHR10655:SF17">
    <property type="entry name" value="LYSOPHOSPHOLIPASE-LIKE PROTEIN 1"/>
    <property type="match status" value="1"/>
</dbReference>
<sequence>MKPIFEYDLHLPAGMESGRTYPAIFTLHGKGSNERNMHVLTESLTKDFIIIAIRGGLTLGAGFQYYELKSLGHPIRESFDLAVRSLQEFIAYATERYPIDAQRRYVLGFSQGAILAMTLALTMGEQLKGIVALNGYVPDFVKTEYPLQPVERVSVFVSHGEFDGVFPVRIGYETAAYWRELNAGLTFTIYPSEHTVTDENRRDFTEWLLRDAGLGLLHTKGGDIQ</sequence>
<comment type="similarity">
    <text evidence="1">Belongs to the AB hydrolase superfamily. AB hydrolase 2 family.</text>
</comment>
<evidence type="ECO:0000313" key="4">
    <source>
        <dbReference type="EMBL" id="MFC0211403.1"/>
    </source>
</evidence>
<dbReference type="InterPro" id="IPR003140">
    <property type="entry name" value="PLipase/COase/thioEstase"/>
</dbReference>
<proteinExistence type="inferred from homology"/>
<dbReference type="Gene3D" id="3.40.50.1820">
    <property type="entry name" value="alpha/beta hydrolase"/>
    <property type="match status" value="1"/>
</dbReference>
<gene>
    <name evidence="4" type="ORF">ACFFK0_02890</name>
</gene>
<dbReference type="Pfam" id="PF02230">
    <property type="entry name" value="Abhydrolase_2"/>
    <property type="match status" value="1"/>
</dbReference>
<evidence type="ECO:0000259" key="3">
    <source>
        <dbReference type="Pfam" id="PF02230"/>
    </source>
</evidence>
<dbReference type="GO" id="GO:0016787">
    <property type="term" value="F:hydrolase activity"/>
    <property type="evidence" value="ECO:0007669"/>
    <property type="project" value="UniProtKB-KW"/>
</dbReference>
<accession>A0ABV6DFH4</accession>
<dbReference type="EMBL" id="JBHLWN010000016">
    <property type="protein sequence ID" value="MFC0211403.1"/>
    <property type="molecule type" value="Genomic_DNA"/>
</dbReference>
<keyword evidence="2 4" id="KW-0378">Hydrolase</keyword>
<dbReference type="InterPro" id="IPR050565">
    <property type="entry name" value="LYPA1-2/EST-like"/>
</dbReference>
<reference evidence="4 5" key="1">
    <citation type="submission" date="2024-09" db="EMBL/GenBank/DDBJ databases">
        <authorList>
            <person name="Sun Q."/>
            <person name="Mori K."/>
        </authorList>
    </citation>
    <scope>NUCLEOTIDE SEQUENCE [LARGE SCALE GENOMIC DNA]</scope>
    <source>
        <strain evidence="4 5">CCM 7759</strain>
    </source>
</reference>
<dbReference type="PANTHER" id="PTHR10655">
    <property type="entry name" value="LYSOPHOSPHOLIPASE-RELATED"/>
    <property type="match status" value="1"/>
</dbReference>
<dbReference type="Proteomes" id="UP001589776">
    <property type="component" value="Unassembled WGS sequence"/>
</dbReference>
<dbReference type="RefSeq" id="WP_377468384.1">
    <property type="nucleotide sequence ID" value="NZ_JBHLWN010000016.1"/>
</dbReference>
<dbReference type="InterPro" id="IPR029058">
    <property type="entry name" value="AB_hydrolase_fold"/>
</dbReference>
<evidence type="ECO:0000256" key="1">
    <source>
        <dbReference type="ARBA" id="ARBA00006499"/>
    </source>
</evidence>
<dbReference type="SUPFAM" id="SSF53474">
    <property type="entry name" value="alpha/beta-Hydrolases"/>
    <property type="match status" value="1"/>
</dbReference>
<name>A0ABV6DFH4_9BACL</name>
<keyword evidence="5" id="KW-1185">Reference proteome</keyword>
<evidence type="ECO:0000256" key="2">
    <source>
        <dbReference type="ARBA" id="ARBA00022801"/>
    </source>
</evidence>